<dbReference type="EMBL" id="JF973687">
    <property type="protein sequence ID" value="AEM05833.1"/>
    <property type="molecule type" value="Genomic_RNA"/>
</dbReference>
<evidence type="ECO:0000256" key="19">
    <source>
        <dbReference type="ARBA" id="ARBA00022741"/>
    </source>
</evidence>
<dbReference type="CDD" id="cd23225">
    <property type="entry name" value="Mosavirus_RdRp"/>
    <property type="match status" value="1"/>
</dbReference>
<dbReference type="InterPro" id="IPR014759">
    <property type="entry name" value="Helicase_SF3_ssRNA_vir"/>
</dbReference>
<keyword evidence="8" id="KW-1036">Host cytoplasmic vesicle</keyword>
<comment type="catalytic activity">
    <reaction evidence="37">
        <text>ATP + H2O = ADP + phosphate + H(+)</text>
        <dbReference type="Rhea" id="RHEA:13065"/>
        <dbReference type="ChEBI" id="CHEBI:15377"/>
        <dbReference type="ChEBI" id="CHEBI:15378"/>
        <dbReference type="ChEBI" id="CHEBI:30616"/>
        <dbReference type="ChEBI" id="CHEBI:43474"/>
        <dbReference type="ChEBI" id="CHEBI:456216"/>
        <dbReference type="EC" id="3.6.4.13"/>
    </reaction>
</comment>
<comment type="function">
    <text evidence="35">Lies on the inner surface of the capsid shell. After binding to the host receptor, the capsid undergoes conformational changes. Capsid protein VP4 is released, capsid protein VP1 N-terminus is externalized, and together, they shape a pore in the host membrane through which the viral genome is translocated into the host cell cytoplasm. After genome has been released, the channel shrinks.</text>
</comment>
<keyword evidence="17" id="KW-1143">T=pseudo3 icosahedral capsid protein</keyword>
<keyword evidence="32" id="KW-0449">Lipoprotein</keyword>
<dbReference type="Gene3D" id="2.60.120.20">
    <property type="match status" value="3"/>
</dbReference>
<keyword evidence="7" id="KW-0696">RNA-directed RNA polymerase</keyword>
<evidence type="ECO:0000256" key="15">
    <source>
        <dbReference type="ARBA" id="ARBA00022679"/>
    </source>
</evidence>
<dbReference type="Pfam" id="PF00548">
    <property type="entry name" value="Peptidase_C3"/>
    <property type="match status" value="1"/>
</dbReference>
<accession>G1DFA4</accession>
<dbReference type="GO" id="GO:0005524">
    <property type="term" value="F:ATP binding"/>
    <property type="evidence" value="ECO:0007669"/>
    <property type="project" value="UniProtKB-KW"/>
</dbReference>
<keyword evidence="11" id="KW-0167">Capsid protein</keyword>
<dbReference type="GO" id="GO:0006351">
    <property type="term" value="P:DNA-templated transcription"/>
    <property type="evidence" value="ECO:0007669"/>
    <property type="project" value="InterPro"/>
</dbReference>
<dbReference type="Pfam" id="PF00680">
    <property type="entry name" value="RdRP_1"/>
    <property type="match status" value="1"/>
</dbReference>
<reference evidence="41 42" key="1">
    <citation type="journal article" date="2011" name="PLoS Pathog.">
        <title>The fecal viral flora of wild rodents.</title>
        <authorList>
            <person name="Phan T.G."/>
            <person name="Kapusinszky B."/>
            <person name="Wang C."/>
            <person name="Rose R.K."/>
            <person name="Lipton H.L."/>
            <person name="Delwart E.L."/>
        </authorList>
    </citation>
    <scope>NUCLEOTIDE SEQUENCE [LARGE SCALE GENOMIC DNA]</scope>
    <source>
        <strain evidence="41 42">Mosa.M-7</strain>
    </source>
</reference>
<dbReference type="Pfam" id="PF08935">
    <property type="entry name" value="VP4_2"/>
    <property type="match status" value="1"/>
</dbReference>
<dbReference type="InterPro" id="IPR001676">
    <property type="entry name" value="Picornavirus_capsid"/>
</dbReference>
<evidence type="ECO:0000256" key="30">
    <source>
        <dbReference type="ARBA" id="ARBA00023136"/>
    </source>
</evidence>
<evidence type="ECO:0000256" key="24">
    <source>
        <dbReference type="ARBA" id="ARBA00022840"/>
    </source>
</evidence>
<keyword evidence="18" id="KW-0519">Myristate</keyword>
<dbReference type="InterPro" id="IPR033703">
    <property type="entry name" value="Rhv-like"/>
</dbReference>
<sequence>MKVFKTKNWRDHGEPMVGSAGINMLQLVPERRNWKGKYGSLIPYTECASTEWTPTMVNEIEEQPECFMQRAIEEYLSTQNMSYMKAVELRDAIAQLPVYANYADFLKITWLSPKDEDLWEEQMEIDHESRDVEPMEVVDCEFAVTQGGGESKPQQGNVNGSQNQGINIYNYYNQQYQNSVDMSAPMLNAGGSNPMGTSSSHNTTSNSLSGLLTAGFNMASNLVPLMLMDPDTEESTELPDRITEDTAGNTNITTQSSVGTLVAYHQLRSKHPVTSCADKPTIGGPAMERNFVQYIGTWETAQVEYQCRYLPLPHGLEEMGVFETTAIRHYTMKCGWKIQVQLNTSHFHAGCLGVFAVPEAQWVGKFTMSTEWEGLPTDMRPESFFLYPHQLINCRTNTSVDLILPYLNFVPTSAYGYHCPWTLVFMVLTPLQIPTGASPVIDISCTVVPQWVQYNGLRQPQTITQGFAGHIRENQAMYASTIPDETTPVYGLGFNPNTDFVPGEVHNFLEWTRTPCLMSNVVDDTIRGYFTASNTRSDEPLLQMDVTLASDHMRYTALGQMSFRYAQYRGSINVMLTFTGAAMVKGKFLLAYTPPGAERPSTIEEAMQATYAIWDLGLQSSYDFTIPFISVSDFRLTASGIPSTISVDGWFTVFQYTALTYPANTPQRSDVLVFISSGQDMCFRNIIDTREKNNDMQGLDNAEEGASENPTTIEDFEGKELGSLTTHTGLGFVFDRSFGISHIKLDNTASYTMDLSMEVLMTKELAWWLSSVTYFKADLEITVLPIMMKATPFKLAAKFYPVGSTVNIVANPTSTEGFLTITGPCPMILGMDRQPLTFAVPYTSPLSVMPTKYLGFADYARTELANWAPGASFGALRLGLLNENQEDKVAVLVFVRFKNFRAYCPRPFKNAGQTPTNSRAKVVTTDDFVVFRSAHQDVTLGGDVETNPGPTILTVPYETARTQGLEKLYNFVSGGIFQHVLDTTTEAKDTVNGISRATNAFGDIIENFKKMSDMAVEAMQSVKQWISIVRKMFRMFCYLIIAYRTKDPVVIGLLGVDMAFGDPFDIIEIVKNKLQKIFSTPAPPIATTQGVSDLNALFSLLKNGEWAVKLILTIKDWLNRWIAQEMDTPEKQLQKLMPELLEALEIMEKKDAESQKKKPTLLPKIQHASKLARMCNRMSIANYCDSVLKPFAMSGKQRTEPVVIVLKGKPGQGKTVAATLLAQMISKSLVGTQSVYSLPPDSKHMDGYNGQTVVIMDDLGQNPDGLDFATFCQMVSTTQFVTPQASLADKGTCFTSPVIIATTNLGDFRPVTIADPGAVKRRIFLELDVSAGVKTPSGCLDLAAAMQETSDQGLINTKPDCLTTCPKLMHSAVLKLTETRINVTFSLIDVFNRVMRQLKQKEEMTDLLANVVMQGVVTTEVETVKGSIIEKVTHDGEKVTIYDVQKEKTLLDNTLQNFLVAVALVPTFITILSILVNVISYFFGTQEEEKQEEEAEAEGPYCGTCRQKKPVLKKAVTEGPYTGIVKKAPKKLKKVVTQTTEEVKELKARFVKVTPEEIAETQGPKSDAEASLLERNTTPVTYLKDGKEVSSLTAIKLCSGKALINKHQFDKDIWDTMVIDGIKQTRDQCQIVGFTTKRGIAYDLYVVDVPKMQCRNIVSMFTDEQPKQETLVGCCNSTNYQKMMWHGEVLRCVENLHTNDGILPKTIAYKTPTRAGFCGAPLTARRGGQLKIIAVHSAGNGVNGFGTLISKKMIEEAVTQGIIYDERPGPFVAVNRKTQIKRSPLFPLFQPEAGPAVLSQYDRRLADGIVLDEALFEKHVSDMDVLPKEFEIACDMYAEELFARIGRENGLVSMYRAMNGDGISDAMDMTRAVGYPYCLDSKKRLDMVEIVETENGKLYLPTEQLVEETEKYFTGEEKPKFVTFLKDEVRSNEKIKQGKTRIVDASPFPYAIAGRMVMQNFMSNMMRCNGTEVGSAVGCDPDTEWTRYFFELCDKYVFDLDYKAFDSTHPTAMFNLLAERFFTERNGFDQQAVRIFLNGLSDSDHVYEGKHFRIRGGLPSGCPCTSILNTVINNIIVRAAIIGAYQIDTVDFQKFRMLAYGDDVVYATPQPIKPQDLADWLHANTNYKVTPASKAGTFPEESTIWDVTFLKRSFKPDEDHGHLIRPQMAVGNLRQMLSFMRPGTFPDKVRSVAGLAVHCGEEVYNQLADAVALYAPGVSMPAYKYMKACWYAKMV</sequence>
<dbReference type="InterPro" id="IPR043504">
    <property type="entry name" value="Peptidase_S1_PA_chymotrypsin"/>
</dbReference>
<evidence type="ECO:0000313" key="41">
    <source>
        <dbReference type="EMBL" id="AEM05833.1"/>
    </source>
</evidence>
<dbReference type="InterPro" id="IPR000199">
    <property type="entry name" value="Peptidase_C3A/C3B_picornavir"/>
</dbReference>
<keyword evidence="20" id="KW-0378">Hydrolase</keyword>
<keyword evidence="21" id="KW-1161">Viral attachment to host cell</keyword>
<dbReference type="Proteomes" id="UP000232583">
    <property type="component" value="Segment"/>
</dbReference>
<dbReference type="InterPro" id="IPR037080">
    <property type="entry name" value="Capsid_VP4_sf_Picornavirus"/>
</dbReference>
<dbReference type="GO" id="GO:0046718">
    <property type="term" value="P:symbiont entry into host cell"/>
    <property type="evidence" value="ECO:0007669"/>
    <property type="project" value="UniProtKB-KW"/>
</dbReference>
<feature type="domain" description="Peptidase C3" evidence="40">
    <location>
        <begin position="1563"/>
        <end position="1754"/>
    </location>
</feature>
<dbReference type="PROSITE" id="PS51874">
    <property type="entry name" value="PCV_3C_PRO"/>
    <property type="match status" value="1"/>
</dbReference>
<dbReference type="GO" id="GO:0015267">
    <property type="term" value="F:channel activity"/>
    <property type="evidence" value="ECO:0007669"/>
    <property type="project" value="UniProtKB-KW"/>
</dbReference>
<feature type="domain" description="SF3 helicase" evidence="39">
    <location>
        <begin position="1181"/>
        <end position="1342"/>
    </location>
</feature>
<evidence type="ECO:0000256" key="7">
    <source>
        <dbReference type="ARBA" id="ARBA00022484"/>
    </source>
</evidence>
<comment type="subcellular location">
    <subcellularLocation>
        <location evidence="2">Host cytoplasmic vesicle membrane</location>
        <topology evidence="2">Peripheral membrane protein</topology>
        <orientation evidence="2">Cytoplasmic side</orientation>
    </subcellularLocation>
    <subcellularLocation>
        <location evidence="3">Host nucleus</location>
        <location evidence="3">Host nucleolus</location>
    </subcellularLocation>
    <subcellularLocation>
        <location evidence="4">Virion</location>
    </subcellularLocation>
</comment>
<dbReference type="InterPro" id="IPR007094">
    <property type="entry name" value="RNA-dir_pol_PSvirus"/>
</dbReference>
<evidence type="ECO:0000256" key="14">
    <source>
        <dbReference type="ARBA" id="ARBA00022670"/>
    </source>
</evidence>
<dbReference type="InterPro" id="IPR009003">
    <property type="entry name" value="Peptidase_S1_PA"/>
</dbReference>
<evidence type="ECO:0000256" key="18">
    <source>
        <dbReference type="ARBA" id="ARBA00022707"/>
    </source>
</evidence>
<keyword evidence="19" id="KW-0547">Nucleotide-binding</keyword>
<dbReference type="GO" id="GO:0006508">
    <property type="term" value="P:proteolysis"/>
    <property type="evidence" value="ECO:0007669"/>
    <property type="project" value="UniProtKB-KW"/>
</dbReference>
<evidence type="ECO:0000256" key="25">
    <source>
        <dbReference type="ARBA" id="ARBA00022844"/>
    </source>
</evidence>
<dbReference type="Pfam" id="PF00073">
    <property type="entry name" value="Rhv"/>
    <property type="match status" value="2"/>
</dbReference>
<keyword evidence="12" id="KW-1048">Host nucleus</keyword>
<keyword evidence="22" id="KW-0347">Helicase</keyword>
<evidence type="ECO:0000256" key="17">
    <source>
        <dbReference type="ARBA" id="ARBA00022706"/>
    </source>
</evidence>
<dbReference type="InterPro" id="IPR043128">
    <property type="entry name" value="Rev_trsase/Diguanyl_cyclase"/>
</dbReference>
<dbReference type="GO" id="GO:0039694">
    <property type="term" value="P:viral RNA genome replication"/>
    <property type="evidence" value="ECO:0007669"/>
    <property type="project" value="InterPro"/>
</dbReference>
<feature type="domain" description="RdRp catalytic" evidence="38">
    <location>
        <begin position="1995"/>
        <end position="2116"/>
    </location>
</feature>
<dbReference type="GO" id="GO:0003723">
    <property type="term" value="F:RNA binding"/>
    <property type="evidence" value="ECO:0007669"/>
    <property type="project" value="InterPro"/>
</dbReference>
<keyword evidence="10" id="KW-0597">Phosphoprotein</keyword>
<comment type="function">
    <text evidence="36">Replicates the genomic and antigenomic RNAs by recognizing replications specific signals. Performs VPg uridylylation.</text>
</comment>
<dbReference type="GO" id="GO:0003968">
    <property type="term" value="F:RNA-directed RNA polymerase activity"/>
    <property type="evidence" value="ECO:0007669"/>
    <property type="project" value="UniProtKB-KW"/>
</dbReference>
<evidence type="ECO:0000256" key="5">
    <source>
        <dbReference type="ARBA" id="ARBA00020107"/>
    </source>
</evidence>
<evidence type="ECO:0000256" key="8">
    <source>
        <dbReference type="ARBA" id="ARBA00022488"/>
    </source>
</evidence>
<keyword evidence="42" id="KW-1185">Reference proteome</keyword>
<evidence type="ECO:0000256" key="9">
    <source>
        <dbReference type="ARBA" id="ARBA00022520"/>
    </source>
</evidence>
<evidence type="ECO:0000256" key="34">
    <source>
        <dbReference type="ARBA" id="ARBA00023303"/>
    </source>
</evidence>
<dbReference type="InterPro" id="IPR001205">
    <property type="entry name" value="RNA-dir_pol_C"/>
</dbReference>
<dbReference type="GO" id="GO:0004197">
    <property type="term" value="F:cysteine-type endopeptidase activity"/>
    <property type="evidence" value="ECO:0007669"/>
    <property type="project" value="InterPro"/>
</dbReference>
<evidence type="ECO:0000259" key="39">
    <source>
        <dbReference type="PROSITE" id="PS51218"/>
    </source>
</evidence>
<dbReference type="Pfam" id="PF22663">
    <property type="entry name" value="Rhv_5"/>
    <property type="match status" value="1"/>
</dbReference>
<evidence type="ECO:0000259" key="38">
    <source>
        <dbReference type="PROSITE" id="PS50507"/>
    </source>
</evidence>
<keyword evidence="28" id="KW-1182">Viral ion channel</keyword>
<keyword evidence="6" id="KW-0813">Transport</keyword>
<evidence type="ECO:0000256" key="28">
    <source>
        <dbReference type="ARBA" id="ARBA00023039"/>
    </source>
</evidence>
<evidence type="ECO:0000256" key="11">
    <source>
        <dbReference type="ARBA" id="ARBA00022561"/>
    </source>
</evidence>
<dbReference type="SUPFAM" id="SSF88633">
    <property type="entry name" value="Positive stranded ssRNA viruses"/>
    <property type="match status" value="2"/>
</dbReference>
<dbReference type="GO" id="GO:0039618">
    <property type="term" value="C:T=pseudo3 icosahedral viral capsid"/>
    <property type="evidence" value="ECO:0007669"/>
    <property type="project" value="UniProtKB-KW"/>
</dbReference>
<dbReference type="Gene3D" id="1.20.960.20">
    <property type="match status" value="1"/>
</dbReference>
<name>G1DFA4_9PICO</name>
<keyword evidence="34" id="KW-0407">Ion channel</keyword>
<evidence type="ECO:0000256" key="16">
    <source>
        <dbReference type="ARBA" id="ARBA00022695"/>
    </source>
</evidence>
<evidence type="ECO:0000256" key="3">
    <source>
        <dbReference type="ARBA" id="ARBA00004307"/>
    </source>
</evidence>
<evidence type="ECO:0000256" key="33">
    <source>
        <dbReference type="ARBA" id="ARBA00023296"/>
    </source>
</evidence>
<evidence type="ECO:0000256" key="10">
    <source>
        <dbReference type="ARBA" id="ARBA00022553"/>
    </source>
</evidence>
<keyword evidence="16" id="KW-0548">Nucleotidyltransferase</keyword>
<evidence type="ECO:0000313" key="42">
    <source>
        <dbReference type="Proteomes" id="UP000232583"/>
    </source>
</evidence>
<evidence type="ECO:0000256" key="4">
    <source>
        <dbReference type="ARBA" id="ARBA00004328"/>
    </source>
</evidence>
<dbReference type="InterPro" id="IPR027417">
    <property type="entry name" value="P-loop_NTPase"/>
</dbReference>
<keyword evidence="15" id="KW-0808">Transferase</keyword>
<dbReference type="SUPFAM" id="SSF50494">
    <property type="entry name" value="Trypsin-like serine proteases"/>
    <property type="match status" value="1"/>
</dbReference>
<dbReference type="InterPro" id="IPR059138">
    <property type="entry name" value="Pico_VP1"/>
</dbReference>
<evidence type="ECO:0000256" key="1">
    <source>
        <dbReference type="ARBA" id="ARBA00002982"/>
    </source>
</evidence>
<proteinExistence type="predicted"/>
<evidence type="ECO:0000256" key="22">
    <source>
        <dbReference type="ARBA" id="ARBA00022806"/>
    </source>
</evidence>
<dbReference type="InterPro" id="IPR000605">
    <property type="entry name" value="Helicase_SF3_ssDNA/RNA_vir"/>
</dbReference>
<evidence type="ECO:0000256" key="37">
    <source>
        <dbReference type="ARBA" id="ARBA00047984"/>
    </source>
</evidence>
<dbReference type="GO" id="GO:0034220">
    <property type="term" value="P:monoatomic ion transmembrane transport"/>
    <property type="evidence" value="ECO:0007669"/>
    <property type="project" value="UniProtKB-KW"/>
</dbReference>
<evidence type="ECO:0000256" key="13">
    <source>
        <dbReference type="ARBA" id="ARBA00022581"/>
    </source>
</evidence>
<evidence type="ECO:0000256" key="6">
    <source>
        <dbReference type="ARBA" id="ARBA00022448"/>
    </source>
</evidence>
<keyword evidence="30" id="KW-0472">Membrane</keyword>
<keyword evidence="33" id="KW-1160">Virus entry into host cell</keyword>
<dbReference type="InterPro" id="IPR044067">
    <property type="entry name" value="PCV_3C_PRO"/>
</dbReference>
<dbReference type="GO" id="GO:0005198">
    <property type="term" value="F:structural molecule activity"/>
    <property type="evidence" value="ECO:0007669"/>
    <property type="project" value="InterPro"/>
</dbReference>
<protein>
    <recommendedName>
        <fullName evidence="5">Genome polyprotein</fullName>
    </recommendedName>
</protein>
<dbReference type="CDD" id="cd00205">
    <property type="entry name" value="rhv_like"/>
    <property type="match status" value="3"/>
</dbReference>
<keyword evidence="24" id="KW-0067">ATP-binding</keyword>
<dbReference type="InterPro" id="IPR015031">
    <property type="entry name" value="Capsid_VP4_Picornavir"/>
</dbReference>
<dbReference type="PRINTS" id="PR00918">
    <property type="entry name" value="CALICVIRUSNS"/>
</dbReference>
<evidence type="ECO:0000256" key="20">
    <source>
        <dbReference type="ARBA" id="ARBA00022801"/>
    </source>
</evidence>
<keyword evidence="13" id="KW-0945">Host-virus interaction</keyword>
<keyword evidence="31" id="KW-1035">Host cytoplasm</keyword>
<dbReference type="Gene3D" id="3.30.70.270">
    <property type="match status" value="2"/>
</dbReference>
<evidence type="ECO:0000256" key="29">
    <source>
        <dbReference type="ARBA" id="ARBA00023065"/>
    </source>
</evidence>
<evidence type="ECO:0000256" key="12">
    <source>
        <dbReference type="ARBA" id="ARBA00022562"/>
    </source>
</evidence>
<keyword evidence="27" id="KW-0693">Viral RNA replication</keyword>
<keyword evidence="29" id="KW-0406">Ion transport</keyword>
<keyword evidence="26" id="KW-1043">Host membrane</keyword>
<evidence type="ECO:0000256" key="26">
    <source>
        <dbReference type="ARBA" id="ARBA00022870"/>
    </source>
</evidence>
<keyword evidence="23" id="KW-0788">Thiol protease</keyword>
<evidence type="ECO:0000256" key="2">
    <source>
        <dbReference type="ARBA" id="ARBA00004295"/>
    </source>
</evidence>
<dbReference type="GO" id="GO:0042025">
    <property type="term" value="C:host cell nucleus"/>
    <property type="evidence" value="ECO:0007669"/>
    <property type="project" value="UniProtKB-SubCell"/>
</dbReference>
<keyword evidence="9" id="KW-0191">Covalent protein-RNA linkage</keyword>
<dbReference type="InterPro" id="IPR004004">
    <property type="entry name" value="Helic/Pol/Pept_Calicivir-typ"/>
</dbReference>
<dbReference type="InterPro" id="IPR043502">
    <property type="entry name" value="DNA/RNA_pol_sf"/>
</dbReference>
<keyword evidence="14" id="KW-0645">Protease</keyword>
<evidence type="ECO:0000256" key="35">
    <source>
        <dbReference type="ARBA" id="ARBA00033716"/>
    </source>
</evidence>
<evidence type="ECO:0000256" key="21">
    <source>
        <dbReference type="ARBA" id="ARBA00022804"/>
    </source>
</evidence>
<dbReference type="GO" id="GO:0003724">
    <property type="term" value="F:RNA helicase activity"/>
    <property type="evidence" value="ECO:0007669"/>
    <property type="project" value="InterPro"/>
</dbReference>
<dbReference type="GO" id="GO:0044162">
    <property type="term" value="C:host cell cytoplasmic vesicle membrane"/>
    <property type="evidence" value="ECO:0007669"/>
    <property type="project" value="UniProtKB-SubCell"/>
</dbReference>
<evidence type="ECO:0000256" key="31">
    <source>
        <dbReference type="ARBA" id="ARBA00023200"/>
    </source>
</evidence>
<organism evidence="41 42">
    <name type="scientific">mosavirus A1</name>
    <dbReference type="NCBI Taxonomy" id="2779845"/>
    <lineage>
        <taxon>Viruses</taxon>
        <taxon>Riboviria</taxon>
        <taxon>Orthornavirae</taxon>
        <taxon>Pisuviricota</taxon>
        <taxon>Pisoniviricetes</taxon>
        <taxon>Picornavirales</taxon>
        <taxon>Picornaviridae</taxon>
        <taxon>Caphthovirinae</taxon>
        <taxon>Mosavirus</taxon>
        <taxon>Mosavirus acanmo</taxon>
        <taxon>Mosavirus A</taxon>
    </lineage>
</organism>
<comment type="function">
    <text evidence="1">VP0 precursor is a component of immature procapsids.</text>
</comment>
<keyword evidence="25" id="KW-0946">Virion</keyword>
<evidence type="ECO:0000256" key="27">
    <source>
        <dbReference type="ARBA" id="ARBA00022953"/>
    </source>
</evidence>
<evidence type="ECO:0000259" key="40">
    <source>
        <dbReference type="PROSITE" id="PS51874"/>
    </source>
</evidence>
<dbReference type="PROSITE" id="PS51218">
    <property type="entry name" value="SF3_HELICASE_2"/>
    <property type="match status" value="1"/>
</dbReference>
<dbReference type="Gene3D" id="2.40.10.10">
    <property type="entry name" value="Trypsin-like serine proteases"/>
    <property type="match status" value="2"/>
</dbReference>
<evidence type="ECO:0000256" key="32">
    <source>
        <dbReference type="ARBA" id="ARBA00023288"/>
    </source>
</evidence>
<dbReference type="SUPFAM" id="SSF56672">
    <property type="entry name" value="DNA/RNA polymerases"/>
    <property type="match status" value="1"/>
</dbReference>
<dbReference type="Pfam" id="PF00910">
    <property type="entry name" value="RNA_helicase"/>
    <property type="match status" value="1"/>
</dbReference>
<dbReference type="SUPFAM" id="SSF52540">
    <property type="entry name" value="P-loop containing nucleoside triphosphate hydrolases"/>
    <property type="match status" value="1"/>
</dbReference>
<evidence type="ECO:0000256" key="23">
    <source>
        <dbReference type="ARBA" id="ARBA00022807"/>
    </source>
</evidence>
<dbReference type="GO" id="GO:0019062">
    <property type="term" value="P:virion attachment to host cell"/>
    <property type="evidence" value="ECO:0007669"/>
    <property type="project" value="UniProtKB-KW"/>
</dbReference>
<dbReference type="InterPro" id="IPR029053">
    <property type="entry name" value="Viral_coat"/>
</dbReference>
<dbReference type="PROSITE" id="PS50507">
    <property type="entry name" value="RDRP_SSRNA_POS"/>
    <property type="match status" value="1"/>
</dbReference>
<evidence type="ECO:0000256" key="36">
    <source>
        <dbReference type="ARBA" id="ARBA00045446"/>
    </source>
</evidence>
<dbReference type="Gene3D" id="4.10.90.10">
    <property type="entry name" value="Capsid protein VP4 superfamily, Picornavirus"/>
    <property type="match status" value="1"/>
</dbReference>